<evidence type="ECO:0000313" key="1">
    <source>
        <dbReference type="EMBL" id="KOC59930.1"/>
    </source>
</evidence>
<dbReference type="Proteomes" id="UP000053825">
    <property type="component" value="Unassembled WGS sequence"/>
</dbReference>
<sequence>MFDYLIKVILLYKVELFRWKKRIEVRAVQVKYIKQCLGLDRCTPSYIVLQEMNRGKLRIQAGRRILNYEERIRTDGSSNLLKE</sequence>
<gene>
    <name evidence="1" type="ORF">WH47_10524</name>
</gene>
<accession>A0A0L7QMT7</accession>
<dbReference type="EMBL" id="KQ414874">
    <property type="protein sequence ID" value="KOC59930.1"/>
    <property type="molecule type" value="Genomic_DNA"/>
</dbReference>
<protein>
    <submittedName>
        <fullName evidence="1">Uncharacterized protein</fullName>
    </submittedName>
</protein>
<keyword evidence="2" id="KW-1185">Reference proteome</keyword>
<evidence type="ECO:0000313" key="2">
    <source>
        <dbReference type="Proteomes" id="UP000053825"/>
    </source>
</evidence>
<proteinExistence type="predicted"/>
<reference evidence="1 2" key="1">
    <citation type="submission" date="2015-07" db="EMBL/GenBank/DDBJ databases">
        <title>The genome of Habropoda laboriosa.</title>
        <authorList>
            <person name="Pan H."/>
            <person name="Kapheim K."/>
        </authorList>
    </citation>
    <scope>NUCLEOTIDE SEQUENCE [LARGE SCALE GENOMIC DNA]</scope>
    <source>
        <strain evidence="1">0110345459</strain>
    </source>
</reference>
<organism evidence="1 2">
    <name type="scientific">Habropoda laboriosa</name>
    <dbReference type="NCBI Taxonomy" id="597456"/>
    <lineage>
        <taxon>Eukaryota</taxon>
        <taxon>Metazoa</taxon>
        <taxon>Ecdysozoa</taxon>
        <taxon>Arthropoda</taxon>
        <taxon>Hexapoda</taxon>
        <taxon>Insecta</taxon>
        <taxon>Pterygota</taxon>
        <taxon>Neoptera</taxon>
        <taxon>Endopterygota</taxon>
        <taxon>Hymenoptera</taxon>
        <taxon>Apocrita</taxon>
        <taxon>Aculeata</taxon>
        <taxon>Apoidea</taxon>
        <taxon>Anthophila</taxon>
        <taxon>Apidae</taxon>
        <taxon>Habropoda</taxon>
    </lineage>
</organism>
<name>A0A0L7QMT7_9HYME</name>
<dbReference type="AlphaFoldDB" id="A0A0L7QMT7"/>